<feature type="transmembrane region" description="Helical" evidence="1">
    <location>
        <begin position="415"/>
        <end position="434"/>
    </location>
</feature>
<gene>
    <name evidence="2" type="ORF">SAMN05444920_12927</name>
</gene>
<feature type="transmembrane region" description="Helical" evidence="1">
    <location>
        <begin position="510"/>
        <end position="531"/>
    </location>
</feature>
<feature type="transmembrane region" description="Helical" evidence="1">
    <location>
        <begin position="347"/>
        <end position="369"/>
    </location>
</feature>
<dbReference type="Gene3D" id="3.40.50.300">
    <property type="entry name" value="P-loop containing nucleotide triphosphate hydrolases"/>
    <property type="match status" value="1"/>
</dbReference>
<name>A0A1H6F0R2_9ACTN</name>
<keyword evidence="3" id="KW-1185">Reference proteome</keyword>
<evidence type="ECO:0008006" key="4">
    <source>
        <dbReference type="Google" id="ProtNLM"/>
    </source>
</evidence>
<dbReference type="InterPro" id="IPR027417">
    <property type="entry name" value="P-loop_NTPase"/>
</dbReference>
<evidence type="ECO:0000256" key="1">
    <source>
        <dbReference type="SAM" id="Phobius"/>
    </source>
</evidence>
<evidence type="ECO:0000313" key="2">
    <source>
        <dbReference type="EMBL" id="SEH02695.1"/>
    </source>
</evidence>
<keyword evidence="1" id="KW-0472">Membrane</keyword>
<reference evidence="2 3" key="1">
    <citation type="submission" date="2016-10" db="EMBL/GenBank/DDBJ databases">
        <authorList>
            <person name="de Groot N.N."/>
        </authorList>
    </citation>
    <scope>NUCLEOTIDE SEQUENCE [LARGE SCALE GENOMIC DNA]</scope>
    <source>
        <strain evidence="2 3">CGMCC 4.7037</strain>
    </source>
</reference>
<keyword evidence="1" id="KW-1133">Transmembrane helix</keyword>
<organism evidence="2 3">
    <name type="scientific">Nonomuraea solani</name>
    <dbReference type="NCBI Taxonomy" id="1144553"/>
    <lineage>
        <taxon>Bacteria</taxon>
        <taxon>Bacillati</taxon>
        <taxon>Actinomycetota</taxon>
        <taxon>Actinomycetes</taxon>
        <taxon>Streptosporangiales</taxon>
        <taxon>Streptosporangiaceae</taxon>
        <taxon>Nonomuraea</taxon>
    </lineage>
</organism>
<evidence type="ECO:0000313" key="3">
    <source>
        <dbReference type="Proteomes" id="UP000236732"/>
    </source>
</evidence>
<keyword evidence="1" id="KW-0812">Transmembrane</keyword>
<dbReference type="EMBL" id="FNVT01000029">
    <property type="protein sequence ID" value="SEH02695.1"/>
    <property type="molecule type" value="Genomic_DNA"/>
</dbReference>
<sequence>MPITWQLTTKAAEMSQPHLITTEDLAFSARADDIVDLTRQFRALKHRRLIITGGGGTGKTTLAVQLLLELLAVRTTEQTMAHGGEIIPVPVLLPISGWDCRAYPHLHDWLAVRLAQDYPALTRPEFGQSAAATLAYGGHILPILDGLDELSDQNRVKVIKALNISLTAHDPVILTCRTSEFTEAITQTGRPINGAAVIIPATLTTADAARYLTACLPGDLPEAWRKVLAALTEGIVPGLAQLASAPLGLWLIRAVYIDTASDPTSLAGPLGRDAVALRIHLLDRLIPALTKTRLASMNPAEHFRPRRSRDAVATRRYLAYLASHFHPAATRDITWWHIPNTVPHLRIAAGITAGLLTGLVFGLGATLAFGLITSLAAGLVGGFVGGLTAAGSWVDEAPGHAPLRPCGRTTLFFQSIRSNLSFGLAFALATGLVFGPGGGVAFGLEITFMAGLVFGLVEWAEQSTHPPIRTPRSGRQAERILTLFLALLAGIAVGIVVGLGGVFMMGLGNLLTFGLAIGLAVGLAGGLGVGLGGGFWGRLGGGLGGGNHHAWLACTLAVARLVLTRRLPLRIMNFLDDAHRLGLLRAVGPVYQFRHADLHDHLAKKDAHRPSQ</sequence>
<proteinExistence type="predicted"/>
<dbReference type="Proteomes" id="UP000236732">
    <property type="component" value="Unassembled WGS sequence"/>
</dbReference>
<feature type="transmembrane region" description="Helical" evidence="1">
    <location>
        <begin position="480"/>
        <end position="504"/>
    </location>
</feature>
<dbReference type="SUPFAM" id="SSF52540">
    <property type="entry name" value="P-loop containing nucleoside triphosphate hydrolases"/>
    <property type="match status" value="2"/>
</dbReference>
<feature type="transmembrane region" description="Helical" evidence="1">
    <location>
        <begin position="375"/>
        <end position="394"/>
    </location>
</feature>
<accession>A0A1H6F0R2</accession>
<protein>
    <recommendedName>
        <fullName evidence="4">NACHT domain-containing protein</fullName>
    </recommendedName>
</protein>
<dbReference type="AlphaFoldDB" id="A0A1H6F0R2"/>